<accession>A0A8H7KJ21</accession>
<feature type="compositionally biased region" description="Basic residues" evidence="1">
    <location>
        <begin position="398"/>
        <end position="409"/>
    </location>
</feature>
<feature type="compositionally biased region" description="Basic and acidic residues" evidence="1">
    <location>
        <begin position="369"/>
        <end position="397"/>
    </location>
</feature>
<feature type="compositionally biased region" description="Basic and acidic residues" evidence="1">
    <location>
        <begin position="410"/>
        <end position="447"/>
    </location>
</feature>
<evidence type="ECO:0000256" key="1">
    <source>
        <dbReference type="SAM" id="MobiDB-lite"/>
    </source>
</evidence>
<name>A0A8H7KJ21_AGABI</name>
<gene>
    <name evidence="2" type="ORF">Agabi119p4_3318</name>
</gene>
<comment type="caution">
    <text evidence="2">The sequence shown here is derived from an EMBL/GenBank/DDBJ whole genome shotgun (WGS) entry which is preliminary data.</text>
</comment>
<protein>
    <submittedName>
        <fullName evidence="2">Uncharacterized protein</fullName>
    </submittedName>
</protein>
<feature type="region of interest" description="Disordered" evidence="1">
    <location>
        <begin position="369"/>
        <end position="447"/>
    </location>
</feature>
<organism evidence="2 3">
    <name type="scientific">Agaricus bisporus var. burnettii</name>
    <dbReference type="NCBI Taxonomy" id="192524"/>
    <lineage>
        <taxon>Eukaryota</taxon>
        <taxon>Fungi</taxon>
        <taxon>Dikarya</taxon>
        <taxon>Basidiomycota</taxon>
        <taxon>Agaricomycotina</taxon>
        <taxon>Agaricomycetes</taxon>
        <taxon>Agaricomycetidae</taxon>
        <taxon>Agaricales</taxon>
        <taxon>Agaricineae</taxon>
        <taxon>Agaricaceae</taxon>
        <taxon>Agaricus</taxon>
    </lineage>
</organism>
<evidence type="ECO:0000313" key="2">
    <source>
        <dbReference type="EMBL" id="KAF7778973.1"/>
    </source>
</evidence>
<feature type="compositionally biased region" description="Low complexity" evidence="1">
    <location>
        <begin position="136"/>
        <end position="146"/>
    </location>
</feature>
<dbReference type="Proteomes" id="UP000629468">
    <property type="component" value="Unassembled WGS sequence"/>
</dbReference>
<evidence type="ECO:0000313" key="3">
    <source>
        <dbReference type="Proteomes" id="UP000629468"/>
    </source>
</evidence>
<sequence length="462" mass="52656">MDPPEILQPPTDGHKIWHSVLNNSISLADYLERVDIHYSLPGVICGPDDWFVSRVEAYKRDDGVRHELLLVKAKRTPRLPGNASALKDDQDNDLKDACLVIERCVENNEAARGKSASGGNTESLRDEEDYSKGRDGSSASLSDSLSRGSNTMVKWVWGGRTARDTARFIRSKELALKGCDQLGYMDFPVPPRLSADDDFRAALHALENPPAEPSPQVARFVSLPTLISLASFISGKYPTYTPTDTNCYWYCAMIIHILRRYAWVDFTILTKKDSVVIGPQDPRSIINSKVRAAKSVMGSCFFLTITGVPADGKVIKDAEEWRLKDKMRTEQLRDVRYAKLAKMREVEDGMEQERSKRKEAEDAIAEEKMKRLGETKRRLKEKEKRAEETKKRAEETKKRIHEGKKKREAMKRADIEKKRADIEEKRADIEKKRADDATRELAERDRQLADMRRELEALKTSQ</sequence>
<reference evidence="2 3" key="1">
    <citation type="journal article" name="Sci. Rep.">
        <title>Telomere-to-telomere assembled and centromere annotated genomes of the two main subspecies of the button mushroom Agaricus bisporus reveal especially polymorphic chromosome ends.</title>
        <authorList>
            <person name="Sonnenberg A.S.M."/>
            <person name="Sedaghat-Telgerd N."/>
            <person name="Lavrijssen B."/>
            <person name="Ohm R.A."/>
            <person name="Hendrickx P.M."/>
            <person name="Scholtmeijer K."/>
            <person name="Baars J.J.P."/>
            <person name="van Peer A."/>
        </authorList>
    </citation>
    <scope>NUCLEOTIDE SEQUENCE [LARGE SCALE GENOMIC DNA]</scope>
    <source>
        <strain evidence="2 3">H119_p4</strain>
    </source>
</reference>
<proteinExistence type="predicted"/>
<dbReference type="EMBL" id="JABXXO010000004">
    <property type="protein sequence ID" value="KAF7778973.1"/>
    <property type="molecule type" value="Genomic_DNA"/>
</dbReference>
<dbReference type="AlphaFoldDB" id="A0A8H7KJ21"/>
<feature type="region of interest" description="Disordered" evidence="1">
    <location>
        <begin position="110"/>
        <end position="146"/>
    </location>
</feature>